<feature type="compositionally biased region" description="Pro residues" evidence="1">
    <location>
        <begin position="83"/>
        <end position="92"/>
    </location>
</feature>
<gene>
    <name evidence="2" type="ORF">I7I51_07011</name>
</gene>
<dbReference type="EMBL" id="CP069115">
    <property type="protein sequence ID" value="QSS66158.1"/>
    <property type="molecule type" value="Genomic_DNA"/>
</dbReference>
<sequence>IQLALTRVPFTGKLDQVQRKIESHSSGSSTNQHPKQAAIVTSPDHHHDRSGPSALITDDQTSFLAPEQLAGHPLIGPEANTPPATPTRPRPAPATWRRRTQLAPWPMGRRKLKEGSTA</sequence>
<proteinExistence type="predicted"/>
<feature type="compositionally biased region" description="Polar residues" evidence="1">
    <location>
        <begin position="24"/>
        <end position="34"/>
    </location>
</feature>
<evidence type="ECO:0000256" key="1">
    <source>
        <dbReference type="SAM" id="MobiDB-lite"/>
    </source>
</evidence>
<dbReference type="VEuPathDB" id="FungiDB:I7I51_07011"/>
<dbReference type="AlphaFoldDB" id="A0A8A1MHQ0"/>
<feature type="non-terminal residue" evidence="2">
    <location>
        <position position="1"/>
    </location>
</feature>
<reference evidence="2" key="1">
    <citation type="submission" date="2021-01" db="EMBL/GenBank/DDBJ databases">
        <title>Chromosome-level genome assembly of a human fungal pathogen reveals clustering of transcriptionally co-regulated genes.</title>
        <authorList>
            <person name="Voorhies M."/>
            <person name="Cohen S."/>
            <person name="Shea T.P."/>
            <person name="Petrus S."/>
            <person name="Munoz J.F."/>
            <person name="Poplawski S."/>
            <person name="Goldman W.E."/>
            <person name="Michael T."/>
            <person name="Cuomo C.A."/>
            <person name="Sil A."/>
            <person name="Beyhan S."/>
        </authorList>
    </citation>
    <scope>NUCLEOTIDE SEQUENCE</scope>
    <source>
        <strain evidence="2">WU24</strain>
    </source>
</reference>
<evidence type="ECO:0000313" key="3">
    <source>
        <dbReference type="Proteomes" id="UP000663671"/>
    </source>
</evidence>
<feature type="region of interest" description="Disordered" evidence="1">
    <location>
        <begin position="1"/>
        <end position="118"/>
    </location>
</feature>
<name>A0A8A1MHQ0_AJECA</name>
<dbReference type="Proteomes" id="UP000663671">
    <property type="component" value="Chromosome 3"/>
</dbReference>
<evidence type="ECO:0000313" key="2">
    <source>
        <dbReference type="EMBL" id="QSS66158.1"/>
    </source>
</evidence>
<accession>A0A8A1MHQ0</accession>
<protein>
    <submittedName>
        <fullName evidence="2">Uncharacterized protein</fullName>
    </submittedName>
</protein>
<organism evidence="2 3">
    <name type="scientific">Ajellomyces capsulatus</name>
    <name type="common">Darling's disease fungus</name>
    <name type="synonym">Histoplasma capsulatum</name>
    <dbReference type="NCBI Taxonomy" id="5037"/>
    <lineage>
        <taxon>Eukaryota</taxon>
        <taxon>Fungi</taxon>
        <taxon>Dikarya</taxon>
        <taxon>Ascomycota</taxon>
        <taxon>Pezizomycotina</taxon>
        <taxon>Eurotiomycetes</taxon>
        <taxon>Eurotiomycetidae</taxon>
        <taxon>Onygenales</taxon>
        <taxon>Ajellomycetaceae</taxon>
        <taxon>Histoplasma</taxon>
    </lineage>
</organism>